<evidence type="ECO:0000313" key="4">
    <source>
        <dbReference type="Proteomes" id="UP001064489"/>
    </source>
</evidence>
<comment type="caution">
    <text evidence="3">The sequence shown here is derived from an EMBL/GenBank/DDBJ whole genome shotgun (WGS) entry which is preliminary data.</text>
</comment>
<feature type="domain" description="Putative plant transposon protein" evidence="2">
    <location>
        <begin position="33"/>
        <end position="182"/>
    </location>
</feature>
<protein>
    <recommendedName>
        <fullName evidence="2">Putative plant transposon protein domain-containing protein</fullName>
    </recommendedName>
</protein>
<feature type="region of interest" description="Disordered" evidence="1">
    <location>
        <begin position="1"/>
        <end position="39"/>
    </location>
</feature>
<organism evidence="3 4">
    <name type="scientific">Acer negundo</name>
    <name type="common">Box elder</name>
    <dbReference type="NCBI Taxonomy" id="4023"/>
    <lineage>
        <taxon>Eukaryota</taxon>
        <taxon>Viridiplantae</taxon>
        <taxon>Streptophyta</taxon>
        <taxon>Embryophyta</taxon>
        <taxon>Tracheophyta</taxon>
        <taxon>Spermatophyta</taxon>
        <taxon>Magnoliopsida</taxon>
        <taxon>eudicotyledons</taxon>
        <taxon>Gunneridae</taxon>
        <taxon>Pentapetalae</taxon>
        <taxon>rosids</taxon>
        <taxon>malvids</taxon>
        <taxon>Sapindales</taxon>
        <taxon>Sapindaceae</taxon>
        <taxon>Hippocastanoideae</taxon>
        <taxon>Acereae</taxon>
        <taxon>Acer</taxon>
    </lineage>
</organism>
<reference evidence="3" key="1">
    <citation type="journal article" date="2022" name="Plant J.">
        <title>Strategies of tolerance reflected in two North American maple genomes.</title>
        <authorList>
            <person name="McEvoy S.L."/>
            <person name="Sezen U.U."/>
            <person name="Trouern-Trend A."/>
            <person name="McMahon S.M."/>
            <person name="Schaberg P.G."/>
            <person name="Yang J."/>
            <person name="Wegrzyn J.L."/>
            <person name="Swenson N.G."/>
        </authorList>
    </citation>
    <scope>NUCLEOTIDE SEQUENCE</scope>
    <source>
        <strain evidence="3">91603</strain>
    </source>
</reference>
<evidence type="ECO:0000259" key="2">
    <source>
        <dbReference type="Pfam" id="PF20167"/>
    </source>
</evidence>
<dbReference type="Pfam" id="PF20167">
    <property type="entry name" value="Transposase_32"/>
    <property type="match status" value="1"/>
</dbReference>
<name>A0AAD5JII3_ACENE</name>
<feature type="compositionally biased region" description="Basic residues" evidence="1">
    <location>
        <begin position="1"/>
        <end position="10"/>
    </location>
</feature>
<dbReference type="EMBL" id="JAJSOW010000003">
    <property type="protein sequence ID" value="KAI9194704.1"/>
    <property type="molecule type" value="Genomic_DNA"/>
</dbReference>
<gene>
    <name evidence="3" type="ORF">LWI28_008454</name>
</gene>
<evidence type="ECO:0000256" key="1">
    <source>
        <dbReference type="SAM" id="MobiDB-lite"/>
    </source>
</evidence>
<dbReference type="Proteomes" id="UP001064489">
    <property type="component" value="Chromosome 1"/>
</dbReference>
<reference evidence="3" key="2">
    <citation type="submission" date="2023-02" db="EMBL/GenBank/DDBJ databases">
        <authorList>
            <person name="Swenson N.G."/>
            <person name="Wegrzyn J.L."/>
            <person name="Mcevoy S.L."/>
        </authorList>
    </citation>
    <scope>NUCLEOTIDE SEQUENCE</scope>
    <source>
        <strain evidence="3">91603</strain>
        <tissue evidence="3">Leaf</tissue>
    </source>
</reference>
<feature type="compositionally biased region" description="Basic and acidic residues" evidence="1">
    <location>
        <begin position="11"/>
        <end position="20"/>
    </location>
</feature>
<evidence type="ECO:0000313" key="3">
    <source>
        <dbReference type="EMBL" id="KAI9194704.1"/>
    </source>
</evidence>
<feature type="compositionally biased region" description="Basic residues" evidence="1">
    <location>
        <begin position="21"/>
        <end position="38"/>
    </location>
</feature>
<proteinExistence type="predicted"/>
<keyword evidence="4" id="KW-1185">Reference proteome</keyword>
<sequence>MGKSIRLGRKGKQDAKDGARPSKKRKQLPVKRSPKGKGKGKEVLIITTKINQWFDTIDEIDQLVEGLPMHEFFEPFNGHLATDLRINGDPVLNEYRFPLSCNELKIEAAFWYLFFSFSLVPTTYHTQVSCENARYLFCVKNLILMDVRQIIMKGMFEAGKSTIGPLFFPYLITHFCEEVGIDVQRGGWTSKKGYNGIARSRGLPQLVILISVNEDNKK</sequence>
<accession>A0AAD5JII3</accession>
<dbReference type="InterPro" id="IPR046796">
    <property type="entry name" value="Transposase_32_dom"/>
</dbReference>
<dbReference type="AlphaFoldDB" id="A0AAD5JII3"/>